<dbReference type="EMBL" id="JBGBZN010000002">
    <property type="protein sequence ID" value="MEY9470857.1"/>
    <property type="molecule type" value="Genomic_DNA"/>
</dbReference>
<feature type="domain" description="Cupin type-2" evidence="2">
    <location>
        <begin position="50"/>
        <end position="120"/>
    </location>
</feature>
<dbReference type="RefSeq" id="WP_370091031.1">
    <property type="nucleotide sequence ID" value="NZ_JBGBZN010000002.1"/>
</dbReference>
<dbReference type="Gene3D" id="2.60.120.10">
    <property type="entry name" value="Jelly Rolls"/>
    <property type="match status" value="1"/>
</dbReference>
<feature type="region of interest" description="Disordered" evidence="1">
    <location>
        <begin position="145"/>
        <end position="170"/>
    </location>
</feature>
<dbReference type="Pfam" id="PF07883">
    <property type="entry name" value="Cupin_2"/>
    <property type="match status" value="1"/>
</dbReference>
<organism evidence="3 4">
    <name type="scientific">Bradyrhizobium yuanmingense</name>
    <dbReference type="NCBI Taxonomy" id="108015"/>
    <lineage>
        <taxon>Bacteria</taxon>
        <taxon>Pseudomonadati</taxon>
        <taxon>Pseudomonadota</taxon>
        <taxon>Alphaproteobacteria</taxon>
        <taxon>Hyphomicrobiales</taxon>
        <taxon>Nitrobacteraceae</taxon>
        <taxon>Bradyrhizobium</taxon>
    </lineage>
</organism>
<gene>
    <name evidence="3" type="ORF">ABH992_003256</name>
</gene>
<dbReference type="Proteomes" id="UP001565474">
    <property type="component" value="Unassembled WGS sequence"/>
</dbReference>
<protein>
    <submittedName>
        <fullName evidence="3">Cupin superfamily protein</fullName>
    </submittedName>
</protein>
<dbReference type="InterPro" id="IPR011051">
    <property type="entry name" value="RmlC_Cupin_sf"/>
</dbReference>
<name>A0ABV4GIL8_9BRAD</name>
<reference evidence="3 4" key="1">
    <citation type="submission" date="2024-07" db="EMBL/GenBank/DDBJ databases">
        <title>Genomic Encyclopedia of Type Strains, Phase V (KMG-V): Genome sequencing to study the core and pangenomes of soil and plant-associated prokaryotes.</title>
        <authorList>
            <person name="Whitman W."/>
        </authorList>
    </citation>
    <scope>NUCLEOTIDE SEQUENCE [LARGE SCALE GENOMIC DNA]</scope>
    <source>
        <strain evidence="3 4">USDA 222</strain>
    </source>
</reference>
<dbReference type="SUPFAM" id="SSF51182">
    <property type="entry name" value="RmlC-like cupins"/>
    <property type="match status" value="1"/>
</dbReference>
<evidence type="ECO:0000313" key="3">
    <source>
        <dbReference type="EMBL" id="MEY9470857.1"/>
    </source>
</evidence>
<evidence type="ECO:0000259" key="2">
    <source>
        <dbReference type="Pfam" id="PF07883"/>
    </source>
</evidence>
<dbReference type="InterPro" id="IPR013096">
    <property type="entry name" value="Cupin_2"/>
</dbReference>
<dbReference type="InterPro" id="IPR014710">
    <property type="entry name" value="RmlC-like_jellyroll"/>
</dbReference>
<keyword evidence="4" id="KW-1185">Reference proteome</keyword>
<accession>A0ABV4GIL8</accession>
<proteinExistence type="predicted"/>
<evidence type="ECO:0000313" key="4">
    <source>
        <dbReference type="Proteomes" id="UP001565474"/>
    </source>
</evidence>
<dbReference type="CDD" id="cd02224">
    <property type="entry name" value="cupin_SPO2919-like"/>
    <property type="match status" value="1"/>
</dbReference>
<sequence>MAKNPRCLIVHYKDIQDPDCSAYPGSVELLSIGSTFSRHFRFRKLGIHHELLPPGRRTSFPHAESSEEEFVFVLEGRPHAWIDGHAFKLKPGDGVGFLPGTGISHCFINNTDAIVRLLVVGEANKKTNKIFYPLNPELKARKRRSWWHNPPSRSLGSADPRPKRKSPHRP</sequence>
<evidence type="ECO:0000256" key="1">
    <source>
        <dbReference type="SAM" id="MobiDB-lite"/>
    </source>
</evidence>
<comment type="caution">
    <text evidence="3">The sequence shown here is derived from an EMBL/GenBank/DDBJ whole genome shotgun (WGS) entry which is preliminary data.</text>
</comment>